<dbReference type="Proteomes" id="UP000314294">
    <property type="component" value="Unassembled WGS sequence"/>
</dbReference>
<keyword evidence="3" id="KW-1185">Reference proteome</keyword>
<sequence length="102" mass="10842">MPSYPAQCSAPRPGRVCNHTVKGEATGAGSPFPINTNAQLYAAQLASMQVSPGAKMPQLPQPLNASGPMSPSSLKNDKSSSSPITHFKSTDTESREEERENR</sequence>
<dbReference type="AlphaFoldDB" id="A0A4Z2J8V1"/>
<feature type="compositionally biased region" description="Low complexity" evidence="1">
    <location>
        <begin position="70"/>
        <end position="83"/>
    </location>
</feature>
<name>A0A4Z2J8V1_9TELE</name>
<evidence type="ECO:0000313" key="3">
    <source>
        <dbReference type="Proteomes" id="UP000314294"/>
    </source>
</evidence>
<dbReference type="OrthoDB" id="10491650at2759"/>
<proteinExistence type="predicted"/>
<comment type="caution">
    <text evidence="2">The sequence shown here is derived from an EMBL/GenBank/DDBJ whole genome shotgun (WGS) entry which is preliminary data.</text>
</comment>
<evidence type="ECO:0000256" key="1">
    <source>
        <dbReference type="SAM" id="MobiDB-lite"/>
    </source>
</evidence>
<dbReference type="EMBL" id="SRLO01000014">
    <property type="protein sequence ID" value="TNN86646.1"/>
    <property type="molecule type" value="Genomic_DNA"/>
</dbReference>
<feature type="compositionally biased region" description="Basic and acidic residues" evidence="1">
    <location>
        <begin position="88"/>
        <end position="102"/>
    </location>
</feature>
<reference evidence="2 3" key="1">
    <citation type="submission" date="2019-03" db="EMBL/GenBank/DDBJ databases">
        <title>First draft genome of Liparis tanakae, snailfish: a comprehensive survey of snailfish specific genes.</title>
        <authorList>
            <person name="Kim W."/>
            <person name="Song I."/>
            <person name="Jeong J.-H."/>
            <person name="Kim D."/>
            <person name="Kim S."/>
            <person name="Ryu S."/>
            <person name="Song J.Y."/>
            <person name="Lee S.K."/>
        </authorList>
    </citation>
    <scope>NUCLEOTIDE SEQUENCE [LARGE SCALE GENOMIC DNA]</scope>
    <source>
        <tissue evidence="2">Muscle</tissue>
    </source>
</reference>
<feature type="region of interest" description="Disordered" evidence="1">
    <location>
        <begin position="52"/>
        <end position="102"/>
    </location>
</feature>
<accession>A0A4Z2J8V1</accession>
<organism evidence="2 3">
    <name type="scientific">Liparis tanakae</name>
    <name type="common">Tanaka's snailfish</name>
    <dbReference type="NCBI Taxonomy" id="230148"/>
    <lineage>
        <taxon>Eukaryota</taxon>
        <taxon>Metazoa</taxon>
        <taxon>Chordata</taxon>
        <taxon>Craniata</taxon>
        <taxon>Vertebrata</taxon>
        <taxon>Euteleostomi</taxon>
        <taxon>Actinopterygii</taxon>
        <taxon>Neopterygii</taxon>
        <taxon>Teleostei</taxon>
        <taxon>Neoteleostei</taxon>
        <taxon>Acanthomorphata</taxon>
        <taxon>Eupercaria</taxon>
        <taxon>Perciformes</taxon>
        <taxon>Cottioidei</taxon>
        <taxon>Cottales</taxon>
        <taxon>Liparidae</taxon>
        <taxon>Liparis</taxon>
    </lineage>
</organism>
<evidence type="ECO:0000313" key="2">
    <source>
        <dbReference type="EMBL" id="TNN86646.1"/>
    </source>
</evidence>
<gene>
    <name evidence="2" type="primary">Sox6_2</name>
    <name evidence="2" type="ORF">EYF80_003114</name>
</gene>
<protein>
    <submittedName>
        <fullName evidence="2">Transcription factor SOX-6</fullName>
    </submittedName>
</protein>